<evidence type="ECO:0000256" key="1">
    <source>
        <dbReference type="ARBA" id="ARBA00023157"/>
    </source>
</evidence>
<evidence type="ECO:0000259" key="3">
    <source>
        <dbReference type="PROSITE" id="PS51233"/>
    </source>
</evidence>
<dbReference type="InterPro" id="IPR050780">
    <property type="entry name" value="Mucin_vWF_Thrombospondin_sf"/>
</dbReference>
<dbReference type="PROSITE" id="PS51233">
    <property type="entry name" value="VWFD"/>
    <property type="match status" value="1"/>
</dbReference>
<dbReference type="Proteomes" id="UP000694865">
    <property type="component" value="Unplaced"/>
</dbReference>
<dbReference type="PANTHER" id="PTHR11339:SF373">
    <property type="entry name" value="VWFD DOMAIN-CONTAINING PROTEIN"/>
    <property type="match status" value="1"/>
</dbReference>
<dbReference type="Pfam" id="PF00094">
    <property type="entry name" value="VWD"/>
    <property type="match status" value="1"/>
</dbReference>
<proteinExistence type="predicted"/>
<dbReference type="GeneID" id="102801083"/>
<organism evidence="4 5">
    <name type="scientific">Saccoglossus kowalevskii</name>
    <name type="common">Acorn worm</name>
    <dbReference type="NCBI Taxonomy" id="10224"/>
    <lineage>
        <taxon>Eukaryota</taxon>
        <taxon>Metazoa</taxon>
        <taxon>Hemichordata</taxon>
        <taxon>Enteropneusta</taxon>
        <taxon>Harrimaniidae</taxon>
        <taxon>Saccoglossus</taxon>
    </lineage>
</organism>
<gene>
    <name evidence="5" type="primary">LOC102801083</name>
</gene>
<reference evidence="5" key="1">
    <citation type="submission" date="2025-08" db="UniProtKB">
        <authorList>
            <consortium name="RefSeq"/>
        </authorList>
    </citation>
    <scope>IDENTIFICATION</scope>
    <source>
        <tissue evidence="5">Testes</tissue>
    </source>
</reference>
<accession>A0ABM0MB26</accession>
<name>A0ABM0MB26_SACKO</name>
<evidence type="ECO:0000313" key="4">
    <source>
        <dbReference type="Proteomes" id="UP000694865"/>
    </source>
</evidence>
<evidence type="ECO:0000313" key="5">
    <source>
        <dbReference type="RefSeq" id="XP_006817217.1"/>
    </source>
</evidence>
<keyword evidence="1" id="KW-1015">Disulfide bond</keyword>
<keyword evidence="2" id="KW-0325">Glycoprotein</keyword>
<protein>
    <submittedName>
        <fullName evidence="5">Zonadhesin-like</fullName>
    </submittedName>
</protein>
<feature type="domain" description="VWFD" evidence="3">
    <location>
        <begin position="1"/>
        <end position="166"/>
    </location>
</feature>
<sequence length="166" mass="18891">MRTFDGRAYTFQGTCWYHLFRYYTDIPCFEVTTMFESREDSTPDQVRTRITAFNVTVGNQYAIVNGLDVTTGSTGGQMTDAKVITIQEDDKHIKLHFISKDTTFPFNWTLRKHVLDVSYNGSFYKGKLCGLMGNADGDTRNDFQKPDSNIAKQVLEFGETGNCMTN</sequence>
<keyword evidence="4" id="KW-1185">Reference proteome</keyword>
<feature type="non-terminal residue" evidence="5">
    <location>
        <position position="166"/>
    </location>
</feature>
<dbReference type="PANTHER" id="PTHR11339">
    <property type="entry name" value="EXTRACELLULAR MATRIX GLYCOPROTEIN RELATED"/>
    <property type="match status" value="1"/>
</dbReference>
<evidence type="ECO:0000256" key="2">
    <source>
        <dbReference type="ARBA" id="ARBA00023180"/>
    </source>
</evidence>
<dbReference type="InterPro" id="IPR001846">
    <property type="entry name" value="VWF_type-D"/>
</dbReference>
<dbReference type="RefSeq" id="XP_006817217.1">
    <property type="nucleotide sequence ID" value="XM_006817154.1"/>
</dbReference>